<proteinExistence type="predicted"/>
<evidence type="ECO:0000256" key="2">
    <source>
        <dbReference type="SAM" id="SignalP"/>
    </source>
</evidence>
<keyword evidence="4" id="KW-1185">Reference proteome</keyword>
<evidence type="ECO:0000256" key="1">
    <source>
        <dbReference type="SAM" id="MobiDB-lite"/>
    </source>
</evidence>
<accession>A0A0P6XJY0</accession>
<dbReference type="EMBL" id="LGCM01000041">
    <property type="protein sequence ID" value="KPL80483.1"/>
    <property type="molecule type" value="Genomic_DNA"/>
</dbReference>
<feature type="region of interest" description="Disordered" evidence="1">
    <location>
        <begin position="17"/>
        <end position="53"/>
    </location>
</feature>
<dbReference type="Proteomes" id="UP000050501">
    <property type="component" value="Unassembled WGS sequence"/>
</dbReference>
<dbReference type="AlphaFoldDB" id="A0A0P6XJY0"/>
<feature type="signal peptide" evidence="2">
    <location>
        <begin position="1"/>
        <end position="15"/>
    </location>
</feature>
<evidence type="ECO:0000313" key="4">
    <source>
        <dbReference type="Proteomes" id="UP000050501"/>
    </source>
</evidence>
<feature type="chain" id="PRO_5012588077" evidence="2">
    <location>
        <begin position="16"/>
        <end position="160"/>
    </location>
</feature>
<organism evidence="3 4">
    <name type="scientific">Levilinea saccharolytica</name>
    <dbReference type="NCBI Taxonomy" id="229921"/>
    <lineage>
        <taxon>Bacteria</taxon>
        <taxon>Bacillati</taxon>
        <taxon>Chloroflexota</taxon>
        <taxon>Anaerolineae</taxon>
        <taxon>Anaerolineales</taxon>
        <taxon>Anaerolineaceae</taxon>
        <taxon>Levilinea</taxon>
    </lineage>
</organism>
<reference evidence="3 4" key="1">
    <citation type="submission" date="2015-07" db="EMBL/GenBank/DDBJ databases">
        <title>Genome sequence of Levilinea saccharolytica DSM 16555.</title>
        <authorList>
            <person name="Hemp J."/>
            <person name="Ward L.M."/>
            <person name="Pace L.A."/>
            <person name="Fischer W.W."/>
        </authorList>
    </citation>
    <scope>NUCLEOTIDE SEQUENCE [LARGE SCALE GENOMIC DNA]</scope>
    <source>
        <strain evidence="3 4">KIBI-1</strain>
    </source>
</reference>
<name>A0A0P6XJY0_9CHLR</name>
<gene>
    <name evidence="3" type="ORF">ADN01_11905</name>
</gene>
<sequence length="160" mass="17468">MLLILLLTLTLTSCAMPGQLSPTPTLPPTRTPTLQPSPTPAPTETLPPPTLTPTLPGATLTPTARPVEEMAGVRLLTAGFLKGFRYFFTLQAEQEINGKYAAQVDGREYTCVVYPVYPNRLYCSGPLTRVDGEVRMQVFTQDSSQVIYEGTLYIPLVIPP</sequence>
<comment type="caution">
    <text evidence="3">The sequence shown here is derived from an EMBL/GenBank/DDBJ whole genome shotgun (WGS) entry which is preliminary data.</text>
</comment>
<evidence type="ECO:0000313" key="3">
    <source>
        <dbReference type="EMBL" id="KPL80483.1"/>
    </source>
</evidence>
<keyword evidence="2" id="KW-0732">Signal</keyword>
<protein>
    <submittedName>
        <fullName evidence="3">Uncharacterized protein</fullName>
    </submittedName>
</protein>
<feature type="compositionally biased region" description="Pro residues" evidence="1">
    <location>
        <begin position="24"/>
        <end position="51"/>
    </location>
</feature>